<evidence type="ECO:0000256" key="3">
    <source>
        <dbReference type="SAM" id="MobiDB-lite"/>
    </source>
</evidence>
<dbReference type="Proteomes" id="UP000504606">
    <property type="component" value="Unplaced"/>
</dbReference>
<dbReference type="InterPro" id="IPR007009">
    <property type="entry name" value="Shq1_C"/>
</dbReference>
<dbReference type="GO" id="GO:0005737">
    <property type="term" value="C:cytoplasm"/>
    <property type="evidence" value="ECO:0007669"/>
    <property type="project" value="TreeGrafter"/>
</dbReference>
<dbReference type="Gene3D" id="2.60.40.790">
    <property type="match status" value="1"/>
</dbReference>
<feature type="compositionally biased region" description="Low complexity" evidence="3">
    <location>
        <begin position="469"/>
        <end position="479"/>
    </location>
</feature>
<dbReference type="AlphaFoldDB" id="A0A6J1T6W2"/>
<dbReference type="GO" id="GO:0005654">
    <property type="term" value="C:nucleoplasm"/>
    <property type="evidence" value="ECO:0007669"/>
    <property type="project" value="TreeGrafter"/>
</dbReference>
<name>A0A6J1T6W2_FRAOC</name>
<evidence type="ECO:0000259" key="4">
    <source>
        <dbReference type="PROSITE" id="PS51203"/>
    </source>
</evidence>
<dbReference type="Pfam" id="PF21413">
    <property type="entry name" value="SHQ1-like_CS"/>
    <property type="match status" value="1"/>
</dbReference>
<keyword evidence="5" id="KW-1185">Reference proteome</keyword>
<dbReference type="PANTHER" id="PTHR12967:SF0">
    <property type="entry name" value="PROTEIN SHQ1 HOMOLOG"/>
    <property type="match status" value="1"/>
</dbReference>
<evidence type="ECO:0000313" key="5">
    <source>
        <dbReference type="Proteomes" id="UP000504606"/>
    </source>
</evidence>
<evidence type="ECO:0000313" key="8">
    <source>
        <dbReference type="RefSeq" id="XP_052126118.1"/>
    </source>
</evidence>
<feature type="domain" description="CS" evidence="4">
    <location>
        <begin position="1"/>
        <end position="89"/>
    </location>
</feature>
<dbReference type="Pfam" id="PF04925">
    <property type="entry name" value="SHQ1"/>
    <property type="match status" value="1"/>
</dbReference>
<organism evidence="5 6">
    <name type="scientific">Frankliniella occidentalis</name>
    <name type="common">Western flower thrips</name>
    <name type="synonym">Euthrips occidentalis</name>
    <dbReference type="NCBI Taxonomy" id="133901"/>
    <lineage>
        <taxon>Eukaryota</taxon>
        <taxon>Metazoa</taxon>
        <taxon>Ecdysozoa</taxon>
        <taxon>Arthropoda</taxon>
        <taxon>Hexapoda</taxon>
        <taxon>Insecta</taxon>
        <taxon>Pterygota</taxon>
        <taxon>Neoptera</taxon>
        <taxon>Paraneoptera</taxon>
        <taxon>Thysanoptera</taxon>
        <taxon>Terebrantia</taxon>
        <taxon>Thripoidea</taxon>
        <taxon>Thripidae</taxon>
        <taxon>Frankliniella</taxon>
    </lineage>
</organism>
<gene>
    <name evidence="6 7 8" type="primary">LOC113212809</name>
</gene>
<protein>
    <recommendedName>
        <fullName evidence="2">Protein SHQ1 homolog</fullName>
    </recommendedName>
</protein>
<dbReference type="RefSeq" id="XP_052126118.1">
    <property type="nucleotide sequence ID" value="XM_052270158.1"/>
</dbReference>
<sequence length="492" mass="55888">MITPRFKVDQTDADLIFTIHAPYASIADAEIYADLDIFCFYASPYYLRIHLSGHIEETDASKGSYDADSGTFVLSVQKVTKGEFFENLDFITALLTPSQSQKRDIAKPVVEVIDCNNENDENNGEDSDEDGSEWYIDQCPYDEPSEDFLLSAPHYGFANKLSGAFQNFKTEFLEVVDLPDPDSTPISERSKLRLAQEAEDFSDDHYLADWAQPEYIESLLTFECWWEKSSQVEYLDEEVDILKDLPKKEFLLDKREEFLVSFSLIDILFGYAYNIRSTMGENTVESAWTVNKLSGTLSWFENLTTLRDAAVVPVRRSLCYPLFRHWELAMKVLGDVNCILKLGKKHILKCLLEIYVMFNNSEPRYLLNQLYIRDYIIWIQKAFESQIKSLSAALDKIVLCKADVSLDLNELEMAADLVQKEEEEAAAAAKQISQVTLCEDIATLSLSVKRDCERNSSDSSDSEDDSTSSEDSSSSSSGLDSDDLSDKEEENK</sequence>
<evidence type="ECO:0000313" key="7">
    <source>
        <dbReference type="RefSeq" id="XP_052126117.1"/>
    </source>
</evidence>
<dbReference type="KEGG" id="foc:113212809"/>
<reference evidence="6 7" key="1">
    <citation type="submission" date="2025-04" db="UniProtKB">
        <authorList>
            <consortium name="RefSeq"/>
        </authorList>
    </citation>
    <scope>IDENTIFICATION</scope>
    <source>
        <tissue evidence="6 7">Whole organism</tissue>
    </source>
</reference>
<dbReference type="InterPro" id="IPR048696">
    <property type="entry name" value="SHQ1-like_CS"/>
</dbReference>
<feature type="compositionally biased region" description="Acidic residues" evidence="3">
    <location>
        <begin position="480"/>
        <end position="492"/>
    </location>
</feature>
<evidence type="ECO:0000256" key="2">
    <source>
        <dbReference type="ARBA" id="ARBA00013750"/>
    </source>
</evidence>
<dbReference type="GO" id="GO:0000493">
    <property type="term" value="P:box H/ACA snoRNP assembly"/>
    <property type="evidence" value="ECO:0007669"/>
    <property type="project" value="InterPro"/>
</dbReference>
<dbReference type="InterPro" id="IPR007052">
    <property type="entry name" value="CS_dom"/>
</dbReference>
<comment type="similarity">
    <text evidence="1">Belongs to the SHQ1 family.</text>
</comment>
<accession>A0A6J1T6W2</accession>
<dbReference type="PANTHER" id="PTHR12967">
    <property type="entry name" value="PROTEIN SHQ1 HOMOLOG"/>
    <property type="match status" value="1"/>
</dbReference>
<dbReference type="RefSeq" id="XP_026287420.1">
    <property type="nucleotide sequence ID" value="XM_026431635.2"/>
</dbReference>
<dbReference type="OrthoDB" id="73639at2759"/>
<dbReference type="RefSeq" id="XP_052126117.1">
    <property type="nucleotide sequence ID" value="XM_052270157.1"/>
</dbReference>
<dbReference type="GO" id="GO:0051082">
    <property type="term" value="F:unfolded protein binding"/>
    <property type="evidence" value="ECO:0007669"/>
    <property type="project" value="TreeGrafter"/>
</dbReference>
<proteinExistence type="inferred from homology"/>
<dbReference type="InterPro" id="IPR039742">
    <property type="entry name" value="Shq1"/>
</dbReference>
<dbReference type="GeneID" id="113212809"/>
<feature type="region of interest" description="Disordered" evidence="3">
    <location>
        <begin position="450"/>
        <end position="492"/>
    </location>
</feature>
<dbReference type="PROSITE" id="PS51203">
    <property type="entry name" value="CS"/>
    <property type="match status" value="1"/>
</dbReference>
<evidence type="ECO:0000256" key="1">
    <source>
        <dbReference type="ARBA" id="ARBA00005607"/>
    </source>
</evidence>
<dbReference type="InterPro" id="IPR008978">
    <property type="entry name" value="HSP20-like_chaperone"/>
</dbReference>
<evidence type="ECO:0000313" key="6">
    <source>
        <dbReference type="RefSeq" id="XP_026287420.1"/>
    </source>
</evidence>